<dbReference type="PANTHER" id="PTHR45623:SF49">
    <property type="entry name" value="SWI_SNF-RELATED MATRIX-ASSOCIATED ACTIN-DEPENDENT REGULATOR OF CHROMATIN SUBFAMILY A MEMBER 5"/>
    <property type="match status" value="1"/>
</dbReference>
<evidence type="ECO:0000256" key="10">
    <source>
        <dbReference type="PROSITE-ProRule" id="PRU00267"/>
    </source>
</evidence>
<evidence type="ECO:0000256" key="1">
    <source>
        <dbReference type="ARBA" id="ARBA00004123"/>
    </source>
</evidence>
<keyword evidence="4" id="KW-0378">Hydrolase</keyword>
<dbReference type="Pfam" id="PF00271">
    <property type="entry name" value="Helicase_C"/>
    <property type="match status" value="1"/>
</dbReference>
<dbReference type="SUPFAM" id="SSF47095">
    <property type="entry name" value="HMG-box"/>
    <property type="match status" value="1"/>
</dbReference>
<dbReference type="CDD" id="cd18793">
    <property type="entry name" value="SF2_C_SNF"/>
    <property type="match status" value="1"/>
</dbReference>
<keyword evidence="7" id="KW-0156">Chromatin regulator</keyword>
<dbReference type="InterPro" id="IPR000330">
    <property type="entry name" value="SNF2_N"/>
</dbReference>
<evidence type="ECO:0000256" key="6">
    <source>
        <dbReference type="ARBA" id="ARBA00022840"/>
    </source>
</evidence>
<dbReference type="SMART" id="SM00490">
    <property type="entry name" value="HELICc"/>
    <property type="match status" value="1"/>
</dbReference>
<dbReference type="GO" id="GO:0004386">
    <property type="term" value="F:helicase activity"/>
    <property type="evidence" value="ECO:0007669"/>
    <property type="project" value="UniProtKB-KW"/>
</dbReference>
<feature type="compositionally biased region" description="Basic and acidic residues" evidence="11">
    <location>
        <begin position="175"/>
        <end position="196"/>
    </location>
</feature>
<dbReference type="GO" id="GO:0140658">
    <property type="term" value="F:ATP-dependent chromatin remodeler activity"/>
    <property type="evidence" value="ECO:0007669"/>
    <property type="project" value="TreeGrafter"/>
</dbReference>
<dbReference type="SMART" id="SM00487">
    <property type="entry name" value="DEXDc"/>
    <property type="match status" value="1"/>
</dbReference>
<dbReference type="InterPro" id="IPR038718">
    <property type="entry name" value="SNF2-like_sf"/>
</dbReference>
<keyword evidence="6" id="KW-0067">ATP-binding</keyword>
<evidence type="ECO:0000256" key="5">
    <source>
        <dbReference type="ARBA" id="ARBA00022806"/>
    </source>
</evidence>
<dbReference type="KEGG" id="fcy:FRACYDRAFT_170260"/>
<dbReference type="PROSITE" id="PS51194">
    <property type="entry name" value="HELICASE_CTER"/>
    <property type="match status" value="1"/>
</dbReference>
<dbReference type="InterPro" id="IPR036306">
    <property type="entry name" value="ISWI_HAND-dom_sf"/>
</dbReference>
<evidence type="ECO:0000256" key="7">
    <source>
        <dbReference type="ARBA" id="ARBA00022853"/>
    </source>
</evidence>
<evidence type="ECO:0000256" key="9">
    <source>
        <dbReference type="ARBA" id="ARBA00023242"/>
    </source>
</evidence>
<feature type="compositionally biased region" description="Basic residues" evidence="11">
    <location>
        <begin position="90"/>
        <end position="115"/>
    </location>
</feature>
<organism evidence="15 16">
    <name type="scientific">Fragilariopsis cylindrus CCMP1102</name>
    <dbReference type="NCBI Taxonomy" id="635003"/>
    <lineage>
        <taxon>Eukaryota</taxon>
        <taxon>Sar</taxon>
        <taxon>Stramenopiles</taxon>
        <taxon>Ochrophyta</taxon>
        <taxon>Bacillariophyta</taxon>
        <taxon>Bacillariophyceae</taxon>
        <taxon>Bacillariophycidae</taxon>
        <taxon>Bacillariales</taxon>
        <taxon>Bacillariaceae</taxon>
        <taxon>Fragilariopsis</taxon>
    </lineage>
</organism>
<dbReference type="InterPro" id="IPR049730">
    <property type="entry name" value="SNF2/RAD54-like_C"/>
</dbReference>
<evidence type="ECO:0000256" key="2">
    <source>
        <dbReference type="ARBA" id="ARBA00009687"/>
    </source>
</evidence>
<dbReference type="OrthoDB" id="5857104at2759"/>
<dbReference type="InterPro" id="IPR014001">
    <property type="entry name" value="Helicase_ATP-bd"/>
</dbReference>
<dbReference type="SUPFAM" id="SSF101224">
    <property type="entry name" value="HAND domain of the nucleosome remodeling ATPase ISWI"/>
    <property type="match status" value="1"/>
</dbReference>
<feature type="region of interest" description="Disordered" evidence="11">
    <location>
        <begin position="240"/>
        <end position="280"/>
    </location>
</feature>
<gene>
    <name evidence="15" type="ORF">FRACYDRAFT_170260</name>
</gene>
<dbReference type="EMBL" id="KV784359">
    <property type="protein sequence ID" value="OEU15536.1"/>
    <property type="molecule type" value="Genomic_DNA"/>
</dbReference>
<dbReference type="CDD" id="cd17997">
    <property type="entry name" value="DEXHc_SMARCA1_SMARCA5"/>
    <property type="match status" value="1"/>
</dbReference>
<dbReference type="InterPro" id="IPR015195">
    <property type="entry name" value="SLIDE"/>
</dbReference>
<dbReference type="SUPFAM" id="SSF46689">
    <property type="entry name" value="Homeodomain-like"/>
    <property type="match status" value="1"/>
</dbReference>
<feature type="region of interest" description="Disordered" evidence="11">
    <location>
        <begin position="74"/>
        <end position="204"/>
    </location>
</feature>
<feature type="compositionally biased region" description="Polar residues" evidence="11">
    <location>
        <begin position="1245"/>
        <end position="1257"/>
    </location>
</feature>
<evidence type="ECO:0000259" key="14">
    <source>
        <dbReference type="PROSITE" id="PS51194"/>
    </source>
</evidence>
<proteinExistence type="inferred from homology"/>
<dbReference type="GO" id="GO:0000785">
    <property type="term" value="C:chromatin"/>
    <property type="evidence" value="ECO:0007669"/>
    <property type="project" value="TreeGrafter"/>
</dbReference>
<feature type="compositionally biased region" description="Basic and acidic residues" evidence="11">
    <location>
        <begin position="947"/>
        <end position="957"/>
    </location>
</feature>
<dbReference type="FunFam" id="3.40.50.300:FF:000082">
    <property type="entry name" value="ISWI chromatin remodeling complex ATPase ISW1"/>
    <property type="match status" value="1"/>
</dbReference>
<evidence type="ECO:0000256" key="3">
    <source>
        <dbReference type="ARBA" id="ARBA00022741"/>
    </source>
</evidence>
<keyword evidence="5" id="KW-0347">Helicase</keyword>
<evidence type="ECO:0000259" key="12">
    <source>
        <dbReference type="PROSITE" id="PS50118"/>
    </source>
</evidence>
<dbReference type="PANTHER" id="PTHR45623">
    <property type="entry name" value="CHROMODOMAIN-HELICASE-DNA-BINDING PROTEIN 3-RELATED-RELATED"/>
    <property type="match status" value="1"/>
</dbReference>
<keyword evidence="16" id="KW-1185">Reference proteome</keyword>
<dbReference type="InterPro" id="IPR001650">
    <property type="entry name" value="Helicase_C-like"/>
</dbReference>
<keyword evidence="9 10" id="KW-0539">Nucleus</keyword>
<evidence type="ECO:0000313" key="15">
    <source>
        <dbReference type="EMBL" id="OEU15536.1"/>
    </source>
</evidence>
<dbReference type="InterPro" id="IPR044754">
    <property type="entry name" value="Isw1/2_DEXHc"/>
</dbReference>
<dbReference type="GO" id="GO:0042393">
    <property type="term" value="F:histone binding"/>
    <property type="evidence" value="ECO:0007669"/>
    <property type="project" value="TreeGrafter"/>
</dbReference>
<feature type="region of interest" description="Disordered" evidence="11">
    <location>
        <begin position="1387"/>
        <end position="1417"/>
    </location>
</feature>
<keyword evidence="8 10" id="KW-0238">DNA-binding</keyword>
<dbReference type="InterPro" id="IPR036910">
    <property type="entry name" value="HMG_box_dom_sf"/>
</dbReference>
<dbReference type="PROSITE" id="PS50118">
    <property type="entry name" value="HMG_BOX_2"/>
    <property type="match status" value="1"/>
</dbReference>
<dbReference type="Pfam" id="PF09111">
    <property type="entry name" value="SLIDE"/>
    <property type="match status" value="1"/>
</dbReference>
<protein>
    <submittedName>
        <fullName evidence="15">SNF2_N-domain-containing protein</fullName>
    </submittedName>
</protein>
<dbReference type="GO" id="GO:0034728">
    <property type="term" value="P:nucleosome organization"/>
    <property type="evidence" value="ECO:0007669"/>
    <property type="project" value="TreeGrafter"/>
</dbReference>
<reference evidence="15 16" key="1">
    <citation type="submission" date="2016-09" db="EMBL/GenBank/DDBJ databases">
        <title>Extensive genetic diversity and differential bi-allelic expression allows diatom success in the polar Southern Ocean.</title>
        <authorList>
            <consortium name="DOE Joint Genome Institute"/>
            <person name="Mock T."/>
            <person name="Otillar R.P."/>
            <person name="Strauss J."/>
            <person name="Dupont C."/>
            <person name="Frickenhaus S."/>
            <person name="Maumus F."/>
            <person name="Mcmullan M."/>
            <person name="Sanges R."/>
            <person name="Schmutz J."/>
            <person name="Toseland A."/>
            <person name="Valas R."/>
            <person name="Veluchamy A."/>
            <person name="Ward B.J."/>
            <person name="Allen A."/>
            <person name="Barry K."/>
            <person name="Falciatore A."/>
            <person name="Ferrante M."/>
            <person name="Fortunato A.E."/>
            <person name="Gloeckner G."/>
            <person name="Gruber A."/>
            <person name="Hipkin R."/>
            <person name="Janech M."/>
            <person name="Kroth P."/>
            <person name="Leese F."/>
            <person name="Lindquist E."/>
            <person name="Lyon B.R."/>
            <person name="Martin J."/>
            <person name="Mayer C."/>
            <person name="Parker M."/>
            <person name="Quesneville H."/>
            <person name="Raymond J."/>
            <person name="Uhlig C."/>
            <person name="Valentin K.U."/>
            <person name="Worden A.Z."/>
            <person name="Armbrust E.V."/>
            <person name="Bowler C."/>
            <person name="Green B."/>
            <person name="Moulton V."/>
            <person name="Van Oosterhout C."/>
            <person name="Grigoriev I."/>
        </authorList>
    </citation>
    <scope>NUCLEOTIDE SEQUENCE [LARGE SCALE GENOMIC DNA]</scope>
    <source>
        <strain evidence="15 16">CCMP1102</strain>
    </source>
</reference>
<evidence type="ECO:0000259" key="13">
    <source>
        <dbReference type="PROSITE" id="PS51192"/>
    </source>
</evidence>
<name>A0A1E7FBL6_9STRA</name>
<dbReference type="InParanoid" id="A0A1E7FBL6"/>
<comment type="subcellular location">
    <subcellularLocation>
        <location evidence="1">Nucleus</location>
    </subcellularLocation>
</comment>
<evidence type="ECO:0000256" key="11">
    <source>
        <dbReference type="SAM" id="MobiDB-lite"/>
    </source>
</evidence>
<sequence>MTEQIKAEHIASNSGKFEVGLYSRAVRDRWNDLDITAKEPYESLAQKDMFRFRSESHLADVAAIERRERLQKERETLLLDDEGGDQRGTRGQRTKKERKEKKRIKKQQKKKKKKKDTPSDNENNNGDDDDEYVDAMDDDENSDAYSEDSDGDSSDSSDDDGNPKKKKSKPAPRKVSQEQLDRRKMAQQEKREKETIIAEQQEGIQKEKAAQAKKRLDFLLKQSSIFSNFGQVKQDEALFGTKTNVNNKPNDGEGEGSMSRRDAGNADQEEELKEADEHQATFLTSQPTTIGFGKMRDYQLEGLNWMIGLQENGVNGILADEMGLGKTLQSISVLVYMLEYMNVNGPHLIIVPKSTLSNWMNEIARWAPTLKAVKFHGDKASREEMIETTLCPGRKDSERSWHVIVTTYEICNIEKNTFSKFAWSYLIIDEAHRLKNEASMFSKTVRTFETRYRLLLTGTPLQNSLHELWALLNFLVPDVFANSEQFDEWFNLDIDDDAEKNRLISQLHKILRPFMLRRLKKEVEKSLLPKHETILYTGMSAMQKKLYRDILMRDIDSIQGTSGSRTAILNIVMQLRKCSGHPYLFPGAEDRTLPPLGEHLVENCGKMVLLDKLLVRLKERGSRVLLFTQMTRILDIMEDYLVMRRFKYCRIDGNTTYDVRENYIDAYNAPNSEKFIFLLSTRAGGLGINLQTADIVILYDSDWNPQADLQAQDRAHRIGQKKRVQVFRLVTEHTIEEKIVERAQQKLKLDAMVVQQGRLKDKEKLSRDELLAAVRFGADKIFKSKDSSITDEDIDLIIDAGQRKTKELNDKLQAADKGDMLDFKLDGNSNMQTFEGVDYSGGALAVAKAEAGMFGMLDLGKRERKPIANYNENKLYASQVAAMNGGKVKERKKKKPIRLPKYLRLPRMEEWQMFSRARLLAIQENEEEAFRNLPEEVQNAATTKKKNSVEDESKVDSQPEVTEQQTVEIPPLLSEEVQEEKNALLGEGFIGWSRMNYTLFTKASAKHGRSHFVKIASEVGKSEAEISEYADAFWGEIGKERFSEHEYDRVANLVAKGEKKINEIKALKRGVRTFISLFDNPWEELEFTHVNTKDKLFSPENDRYLLCWALKYGIGQWAAIKMAIRRSTQFRFDYFIRSLPTDQIGRRCEYLMRSALKEIEFLEKKYREDEALPVEAEEGAELPPIILPKFKDIQKRLRIEKKEKRETEKHNLEEKVENLEFQMKDIQDRLKQLSRAPDDQKENVSRNGSVTKYQSSVEEAAVDATPVSPPPPTSADDEVDANVDESNGAEGPHGDFVDFPRYDGLEPPNKPRKSFAQFCQKTRKDVKNSLGPEDRGNKEKVNGILRDRFTALLEEERQVWRDWAAWDKLRYARDISIYEKNQEEVLVKSDQGDTETQIPKKRHAENSLAPVPKKKRR</sequence>
<dbReference type="InterPro" id="IPR009057">
    <property type="entry name" value="Homeodomain-like_sf"/>
</dbReference>
<dbReference type="Gene3D" id="3.40.50.10810">
    <property type="entry name" value="Tandem AAA-ATPase domain"/>
    <property type="match status" value="1"/>
</dbReference>
<feature type="domain" description="Helicase ATP-binding" evidence="13">
    <location>
        <begin position="307"/>
        <end position="478"/>
    </location>
</feature>
<feature type="DNA-binding region" description="HMG box" evidence="10">
    <location>
        <begin position="1308"/>
        <end position="1379"/>
    </location>
</feature>
<keyword evidence="3" id="KW-0547">Nucleotide-binding</keyword>
<dbReference type="SUPFAM" id="SSF52540">
    <property type="entry name" value="P-loop containing nucleoside triphosphate hydrolases"/>
    <property type="match status" value="2"/>
</dbReference>
<dbReference type="GO" id="GO:0003677">
    <property type="term" value="F:DNA binding"/>
    <property type="evidence" value="ECO:0007669"/>
    <property type="project" value="UniProtKB-UniRule"/>
</dbReference>
<feature type="domain" description="Helicase C-terminal" evidence="14">
    <location>
        <begin position="609"/>
        <end position="760"/>
    </location>
</feature>
<dbReference type="Gene3D" id="3.40.50.300">
    <property type="entry name" value="P-loop containing nucleotide triphosphate hydrolases"/>
    <property type="match status" value="1"/>
</dbReference>
<dbReference type="InterPro" id="IPR027417">
    <property type="entry name" value="P-loop_NTPase"/>
</dbReference>
<dbReference type="GO" id="GO:0005634">
    <property type="term" value="C:nucleus"/>
    <property type="evidence" value="ECO:0007669"/>
    <property type="project" value="UniProtKB-SubCell"/>
</dbReference>
<feature type="compositionally biased region" description="Basic and acidic residues" evidence="11">
    <location>
        <begin position="1292"/>
        <end position="1304"/>
    </location>
</feature>
<evidence type="ECO:0000256" key="8">
    <source>
        <dbReference type="ARBA" id="ARBA00023125"/>
    </source>
</evidence>
<dbReference type="Gene3D" id="1.10.10.60">
    <property type="entry name" value="Homeodomain-like"/>
    <property type="match status" value="2"/>
</dbReference>
<dbReference type="PROSITE" id="PS00690">
    <property type="entry name" value="DEAH_ATP_HELICASE"/>
    <property type="match status" value="1"/>
</dbReference>
<feature type="region of interest" description="Disordered" evidence="11">
    <location>
        <begin position="931"/>
        <end position="967"/>
    </location>
</feature>
<dbReference type="InterPro" id="IPR009071">
    <property type="entry name" value="HMG_box_dom"/>
</dbReference>
<dbReference type="InterPro" id="IPR002464">
    <property type="entry name" value="DNA/RNA_helicase_DEAH_CS"/>
</dbReference>
<dbReference type="Gene3D" id="1.10.30.10">
    <property type="entry name" value="High mobility group box domain"/>
    <property type="match status" value="1"/>
</dbReference>
<dbReference type="PROSITE" id="PS51192">
    <property type="entry name" value="HELICASE_ATP_BIND_1"/>
    <property type="match status" value="1"/>
</dbReference>
<feature type="domain" description="HMG box" evidence="12">
    <location>
        <begin position="1308"/>
        <end position="1379"/>
    </location>
</feature>
<feature type="compositionally biased region" description="Basic and acidic residues" evidence="11">
    <location>
        <begin position="1234"/>
        <end position="1244"/>
    </location>
</feature>
<dbReference type="Pfam" id="PF00176">
    <property type="entry name" value="SNF2-rel_dom"/>
    <property type="match status" value="1"/>
</dbReference>
<dbReference type="FunFam" id="3.40.50.10810:FF:000005">
    <property type="entry name" value="Photoperiod-independent early flowering 1"/>
    <property type="match status" value="1"/>
</dbReference>
<dbReference type="GO" id="GO:0031491">
    <property type="term" value="F:nucleosome binding"/>
    <property type="evidence" value="ECO:0007669"/>
    <property type="project" value="InterPro"/>
</dbReference>
<comment type="similarity">
    <text evidence="2">Belongs to the SNF2/RAD54 helicase family. ISWI subfamily.</text>
</comment>
<evidence type="ECO:0000313" key="16">
    <source>
        <dbReference type="Proteomes" id="UP000095751"/>
    </source>
</evidence>
<accession>A0A1E7FBL6</accession>
<dbReference type="GO" id="GO:0016887">
    <property type="term" value="F:ATP hydrolysis activity"/>
    <property type="evidence" value="ECO:0007669"/>
    <property type="project" value="TreeGrafter"/>
</dbReference>
<dbReference type="Proteomes" id="UP000095751">
    <property type="component" value="Unassembled WGS sequence"/>
</dbReference>
<dbReference type="GO" id="GO:0005524">
    <property type="term" value="F:ATP binding"/>
    <property type="evidence" value="ECO:0007669"/>
    <property type="project" value="UniProtKB-KW"/>
</dbReference>
<evidence type="ECO:0000256" key="4">
    <source>
        <dbReference type="ARBA" id="ARBA00022801"/>
    </source>
</evidence>
<feature type="region of interest" description="Disordered" evidence="11">
    <location>
        <begin position="1234"/>
        <end position="1319"/>
    </location>
</feature>
<feature type="compositionally biased region" description="Acidic residues" evidence="11">
    <location>
        <begin position="125"/>
        <end position="160"/>
    </location>
</feature>